<organism evidence="5 6">
    <name type="scientific">Coemansia javaensis</name>
    <dbReference type="NCBI Taxonomy" id="2761396"/>
    <lineage>
        <taxon>Eukaryota</taxon>
        <taxon>Fungi</taxon>
        <taxon>Fungi incertae sedis</taxon>
        <taxon>Zoopagomycota</taxon>
        <taxon>Kickxellomycotina</taxon>
        <taxon>Kickxellomycetes</taxon>
        <taxon>Kickxellales</taxon>
        <taxon>Kickxellaceae</taxon>
        <taxon>Coemansia</taxon>
    </lineage>
</organism>
<dbReference type="OrthoDB" id="19711at2759"/>
<dbReference type="PANTHER" id="PTHR22847:SF745">
    <property type="entry name" value="F-BOX_WD REPEAT-CONTAINING PROTEIN 7"/>
    <property type="match status" value="1"/>
</dbReference>
<evidence type="ECO:0000256" key="3">
    <source>
        <dbReference type="PROSITE-ProRule" id="PRU00221"/>
    </source>
</evidence>
<keyword evidence="2" id="KW-0677">Repeat</keyword>
<dbReference type="InterPro" id="IPR001680">
    <property type="entry name" value="WD40_rpt"/>
</dbReference>
<dbReference type="SUPFAM" id="SSF50978">
    <property type="entry name" value="WD40 repeat-like"/>
    <property type="match status" value="1"/>
</dbReference>
<dbReference type="SMART" id="SM00256">
    <property type="entry name" value="FBOX"/>
    <property type="match status" value="1"/>
</dbReference>
<keyword evidence="6" id="KW-1185">Reference proteome</keyword>
<feature type="domain" description="F-box" evidence="4">
    <location>
        <begin position="83"/>
        <end position="130"/>
    </location>
</feature>
<dbReference type="Gene3D" id="2.130.10.10">
    <property type="entry name" value="YVTN repeat-like/Quinoprotein amine dehydrogenase"/>
    <property type="match status" value="2"/>
</dbReference>
<evidence type="ECO:0000256" key="1">
    <source>
        <dbReference type="ARBA" id="ARBA00022574"/>
    </source>
</evidence>
<dbReference type="PROSITE" id="PS50082">
    <property type="entry name" value="WD_REPEATS_2"/>
    <property type="match status" value="5"/>
</dbReference>
<dbReference type="PROSITE" id="PS50181">
    <property type="entry name" value="FBOX"/>
    <property type="match status" value="1"/>
</dbReference>
<feature type="repeat" description="WD" evidence="3">
    <location>
        <begin position="376"/>
        <end position="415"/>
    </location>
</feature>
<sequence>MVDAADEGLGDCTPPHTAQCAPPLVPPLAADARDDQAAAPLAGALRAAMTAQGCARLAVALLAALPADVLRQALRTLDGLLRRDFVGALPAEIALRILEFLPPTDIAGAVALVSRRWRAVATQPWLWRRLFRTRGWLLDEDRWALYAAFSAPADIGRALLRQDMARAARAFTPASAGTLAPAVAVQLGSGARLGSDAQLGSGALSPPATPEPRRGAAWRPVDWRAMYAEYHQLLANWRDAQSRVYRWETAHAESIYCLQLDQHNRLLTGSRDHTVRLWHVAEAGSQLAHLATLHGHSGSVLTLQAAGPTLATGSSDATVCVWDLRTAAVAQRLAHPDSVLSLRFNDRWLATACKDCVLRVWRRDRATGAFEDPFALTGHTVAVNAVHLHGDMLVSASGDRTIKAWDLATRSCVLTLDDHVRGVACLDFDGRYIVSGSSDHTIRVWDVRSGACERTIASAHADLVRTVMFDRRMDVIVSGSYDETIRVWSFSTGALLHKFRNVHTSRVFKLAFDRTRIVSCSHDRSVAIIDFGAGLPHARLLR</sequence>
<dbReference type="PRINTS" id="PR00320">
    <property type="entry name" value="GPROTEINBRPT"/>
</dbReference>
<feature type="repeat" description="WD" evidence="3">
    <location>
        <begin position="457"/>
        <end position="498"/>
    </location>
</feature>
<dbReference type="PANTHER" id="PTHR22847">
    <property type="entry name" value="WD40 REPEAT PROTEIN"/>
    <property type="match status" value="1"/>
</dbReference>
<dbReference type="EMBL" id="JANBUL010000163">
    <property type="protein sequence ID" value="KAJ2779780.1"/>
    <property type="molecule type" value="Genomic_DNA"/>
</dbReference>
<comment type="caution">
    <text evidence="5">The sequence shown here is derived from an EMBL/GenBank/DDBJ whole genome shotgun (WGS) entry which is preliminary data.</text>
</comment>
<proteinExistence type="predicted"/>
<dbReference type="InterPro" id="IPR001810">
    <property type="entry name" value="F-box_dom"/>
</dbReference>
<dbReference type="InterPro" id="IPR019775">
    <property type="entry name" value="WD40_repeat_CS"/>
</dbReference>
<evidence type="ECO:0000313" key="6">
    <source>
        <dbReference type="Proteomes" id="UP001140217"/>
    </source>
</evidence>
<dbReference type="Gene3D" id="1.20.1280.50">
    <property type="match status" value="1"/>
</dbReference>
<feature type="repeat" description="WD" evidence="3">
    <location>
        <begin position="248"/>
        <end position="280"/>
    </location>
</feature>
<feature type="repeat" description="WD" evidence="3">
    <location>
        <begin position="293"/>
        <end position="332"/>
    </location>
</feature>
<accession>A0A9W8LHT3</accession>
<protein>
    <recommendedName>
        <fullName evidence="4">F-box domain-containing protein</fullName>
    </recommendedName>
</protein>
<dbReference type="SUPFAM" id="SSF81383">
    <property type="entry name" value="F-box domain"/>
    <property type="match status" value="1"/>
</dbReference>
<dbReference type="SMART" id="SM00320">
    <property type="entry name" value="WD40"/>
    <property type="match status" value="7"/>
</dbReference>
<dbReference type="Pfam" id="PF12937">
    <property type="entry name" value="F-box-like"/>
    <property type="match status" value="1"/>
</dbReference>
<dbReference type="AlphaFoldDB" id="A0A9W8LHT3"/>
<dbReference type="Proteomes" id="UP001140217">
    <property type="component" value="Unassembled WGS sequence"/>
</dbReference>
<dbReference type="InterPro" id="IPR015943">
    <property type="entry name" value="WD40/YVTN_repeat-like_dom_sf"/>
</dbReference>
<dbReference type="PROSITE" id="PS00678">
    <property type="entry name" value="WD_REPEATS_1"/>
    <property type="match status" value="3"/>
</dbReference>
<dbReference type="Pfam" id="PF00400">
    <property type="entry name" value="WD40"/>
    <property type="match status" value="6"/>
</dbReference>
<evidence type="ECO:0000256" key="2">
    <source>
        <dbReference type="ARBA" id="ARBA00022737"/>
    </source>
</evidence>
<gene>
    <name evidence="5" type="ORF">H4R18_003808</name>
</gene>
<dbReference type="InterPro" id="IPR020472">
    <property type="entry name" value="WD40_PAC1"/>
</dbReference>
<dbReference type="PROSITE" id="PS50294">
    <property type="entry name" value="WD_REPEATS_REGION"/>
    <property type="match status" value="5"/>
</dbReference>
<name>A0A9W8LHT3_9FUNG</name>
<dbReference type="CDD" id="cd00200">
    <property type="entry name" value="WD40"/>
    <property type="match status" value="1"/>
</dbReference>
<feature type="repeat" description="WD" evidence="3">
    <location>
        <begin position="416"/>
        <end position="455"/>
    </location>
</feature>
<dbReference type="InterPro" id="IPR036047">
    <property type="entry name" value="F-box-like_dom_sf"/>
</dbReference>
<dbReference type="InterPro" id="IPR036322">
    <property type="entry name" value="WD40_repeat_dom_sf"/>
</dbReference>
<evidence type="ECO:0000313" key="5">
    <source>
        <dbReference type="EMBL" id="KAJ2779780.1"/>
    </source>
</evidence>
<reference evidence="5" key="1">
    <citation type="submission" date="2022-07" db="EMBL/GenBank/DDBJ databases">
        <title>Phylogenomic reconstructions and comparative analyses of Kickxellomycotina fungi.</title>
        <authorList>
            <person name="Reynolds N.K."/>
            <person name="Stajich J.E."/>
            <person name="Barry K."/>
            <person name="Grigoriev I.V."/>
            <person name="Crous P."/>
            <person name="Smith M.E."/>
        </authorList>
    </citation>
    <scope>NUCLEOTIDE SEQUENCE</scope>
    <source>
        <strain evidence="5">NBRC 105414</strain>
    </source>
</reference>
<evidence type="ECO:0000259" key="4">
    <source>
        <dbReference type="PROSITE" id="PS50181"/>
    </source>
</evidence>
<keyword evidence="1 3" id="KW-0853">WD repeat</keyword>